<keyword evidence="1" id="KW-0472">Membrane</keyword>
<sequence>MSSPILELLPSIHVTIVGVVAAFFSAFVVFAFQKVQDAEDKKKRVLKGVEEFDTPNKYLGSPATNVRINDGLLNWKECRREVLYRAARMFSDLDKKASHGINIRQSDEPSDQEVKEVVGDLMLMLYYVFTTYPFSGISMVSTRDLNRIEEQKSKPFDESRITELQNRINFLKWNWESGRLSIIELAKRYDSIRYNEEKEITENLISEMKESFSGEVSENDIEEMVQDIKNRPVTYSSDSVRIITDYFEKVFQYEQRVIPALFEALSEYKMYNERFKIKKWSLIVIKLVIFILTLGVFIPLVTLEVLEGVPDFNWNNLLMGWFEFFVLVSTLTPYFYACLYFYRKVKGLTFD</sequence>
<dbReference type="RefSeq" id="WP_115467936.1">
    <property type="nucleotide sequence ID" value="NZ_QKRA01000003.1"/>
</dbReference>
<comment type="caution">
    <text evidence="2">The sequence shown here is derived from an EMBL/GenBank/DDBJ whole genome shotgun (WGS) entry which is preliminary data.</text>
</comment>
<organism evidence="2 3">
    <name type="scientific">Marinomonas piezotolerans</name>
    <dbReference type="NCBI Taxonomy" id="2213058"/>
    <lineage>
        <taxon>Bacteria</taxon>
        <taxon>Pseudomonadati</taxon>
        <taxon>Pseudomonadota</taxon>
        <taxon>Gammaproteobacteria</taxon>
        <taxon>Oceanospirillales</taxon>
        <taxon>Oceanospirillaceae</taxon>
        <taxon>Marinomonas</taxon>
    </lineage>
</organism>
<feature type="transmembrane region" description="Helical" evidence="1">
    <location>
        <begin position="280"/>
        <end position="301"/>
    </location>
</feature>
<reference evidence="2 3" key="1">
    <citation type="submission" date="2018-06" db="EMBL/GenBank/DDBJ databases">
        <title>Marinomonas sp. YLB-05 draft genome sequence.</title>
        <authorList>
            <person name="Yu L."/>
            <person name="Tang X."/>
        </authorList>
    </citation>
    <scope>NUCLEOTIDE SEQUENCE [LARGE SCALE GENOMIC DNA]</scope>
    <source>
        <strain evidence="2 3">YLB-05</strain>
    </source>
</reference>
<keyword evidence="1" id="KW-1133">Transmembrane helix</keyword>
<evidence type="ECO:0000313" key="2">
    <source>
        <dbReference type="EMBL" id="RDL44673.1"/>
    </source>
</evidence>
<feature type="transmembrane region" description="Helical" evidence="1">
    <location>
        <begin position="12"/>
        <end position="32"/>
    </location>
</feature>
<evidence type="ECO:0000313" key="3">
    <source>
        <dbReference type="Proteomes" id="UP000254326"/>
    </source>
</evidence>
<keyword evidence="1" id="KW-0812">Transmembrane</keyword>
<dbReference type="AlphaFoldDB" id="A0A370UA83"/>
<evidence type="ECO:0000256" key="1">
    <source>
        <dbReference type="SAM" id="Phobius"/>
    </source>
</evidence>
<dbReference type="OrthoDB" id="7068724at2"/>
<feature type="transmembrane region" description="Helical" evidence="1">
    <location>
        <begin position="321"/>
        <end position="342"/>
    </location>
</feature>
<accession>A0A370UA83</accession>
<dbReference type="Proteomes" id="UP000254326">
    <property type="component" value="Unassembled WGS sequence"/>
</dbReference>
<dbReference type="EMBL" id="QKRA01000003">
    <property type="protein sequence ID" value="RDL44673.1"/>
    <property type="molecule type" value="Genomic_DNA"/>
</dbReference>
<name>A0A370UA83_9GAMM</name>
<gene>
    <name evidence="2" type="ORF">DN730_09820</name>
</gene>
<keyword evidence="3" id="KW-1185">Reference proteome</keyword>
<protein>
    <submittedName>
        <fullName evidence="2">Uncharacterized protein</fullName>
    </submittedName>
</protein>
<proteinExistence type="predicted"/>